<sequence length="337" mass="37438">MSENVIEVRGLTVDFPLRAGNIRAVNHVNFDIPKGKITALVGESGSGKSTMASAILRSVSSPGLISSGEIFYQGEDVLKYNKEKMQRFKWSKVSMVFQAAQNALNPVMTIREQVIETVRAHDAKITEKKILDKAKELLEYVRLEPGRVLAAHPHELSGGMKQRVMIAFSLLLNPELVILDEPTTALDVITQAYIFDILAQIHEDMGTTMLLMTHDIGVVARFAERVGVMYAGRLVEVGDVYSIFDNADHPYTSNLMKSVPSLLSNDDLQPIVGSTPNLLNLPSGCPFHPRCKQAKPVCKRVDPVMVETGVDHLVNCHIHSNEEYAREQHLDLEEVRV</sequence>
<keyword evidence="4" id="KW-1003">Cell membrane</keyword>
<comment type="subcellular location">
    <subcellularLocation>
        <location evidence="1">Cell membrane</location>
        <topology evidence="1">Peripheral membrane protein</topology>
    </subcellularLocation>
</comment>
<evidence type="ECO:0000259" key="16">
    <source>
        <dbReference type="PROSITE" id="PS50893"/>
    </source>
</evidence>
<evidence type="ECO:0000256" key="2">
    <source>
        <dbReference type="ARBA" id="ARBA00005417"/>
    </source>
</evidence>
<dbReference type="SUPFAM" id="SSF52540">
    <property type="entry name" value="P-loop containing nucleoside triphosphate hydrolases"/>
    <property type="match status" value="1"/>
</dbReference>
<organism evidence="17 18">
    <name type="scientific">Alicyclobacillus fodiniaquatilis</name>
    <dbReference type="NCBI Taxonomy" id="1661150"/>
    <lineage>
        <taxon>Bacteria</taxon>
        <taxon>Bacillati</taxon>
        <taxon>Bacillota</taxon>
        <taxon>Bacilli</taxon>
        <taxon>Bacillales</taxon>
        <taxon>Alicyclobacillaceae</taxon>
        <taxon>Alicyclobacillus</taxon>
    </lineage>
</organism>
<gene>
    <name evidence="17" type="ORF">ACFSB2_21275</name>
</gene>
<dbReference type="Pfam" id="PF08352">
    <property type="entry name" value="oligo_HPY"/>
    <property type="match status" value="1"/>
</dbReference>
<dbReference type="NCBIfam" id="TIGR01727">
    <property type="entry name" value="oligo_HPY"/>
    <property type="match status" value="1"/>
</dbReference>
<keyword evidence="11" id="KW-0472">Membrane</keyword>
<evidence type="ECO:0000313" key="17">
    <source>
        <dbReference type="EMBL" id="MFD1677209.1"/>
    </source>
</evidence>
<keyword evidence="18" id="KW-1185">Reference proteome</keyword>
<proteinExistence type="inferred from homology"/>
<feature type="domain" description="ABC transporter" evidence="16">
    <location>
        <begin position="8"/>
        <end position="256"/>
    </location>
</feature>
<comment type="caution">
    <text evidence="17">The sequence shown here is derived from an EMBL/GenBank/DDBJ whole genome shotgun (WGS) entry which is preliminary data.</text>
</comment>
<keyword evidence="3" id="KW-0813">Transport</keyword>
<evidence type="ECO:0000256" key="4">
    <source>
        <dbReference type="ARBA" id="ARBA00022475"/>
    </source>
</evidence>
<reference evidence="18" key="1">
    <citation type="journal article" date="2019" name="Int. J. Syst. Evol. Microbiol.">
        <title>The Global Catalogue of Microorganisms (GCM) 10K type strain sequencing project: providing services to taxonomists for standard genome sequencing and annotation.</title>
        <authorList>
            <consortium name="The Broad Institute Genomics Platform"/>
            <consortium name="The Broad Institute Genome Sequencing Center for Infectious Disease"/>
            <person name="Wu L."/>
            <person name="Ma J."/>
        </authorList>
    </citation>
    <scope>NUCLEOTIDE SEQUENCE [LARGE SCALE GENOMIC DNA]</scope>
    <source>
        <strain evidence="18">CGMCC 1.12286</strain>
    </source>
</reference>
<evidence type="ECO:0000256" key="5">
    <source>
        <dbReference type="ARBA" id="ARBA00022596"/>
    </source>
</evidence>
<keyword evidence="9" id="KW-0406">Ion transport</keyword>
<comment type="subunit">
    <text evidence="12">The complex is composed of two ATP-binding proteins (NikD and NikE), two transmembrane proteins (NikB and NikC) and a solute-binding protein (NikA).</text>
</comment>
<dbReference type="RefSeq" id="WP_377945124.1">
    <property type="nucleotide sequence ID" value="NZ_JBHUCX010000089.1"/>
</dbReference>
<evidence type="ECO:0000256" key="6">
    <source>
        <dbReference type="ARBA" id="ARBA00022741"/>
    </source>
</evidence>
<evidence type="ECO:0000256" key="14">
    <source>
        <dbReference type="ARBA" id="ARBA00044143"/>
    </source>
</evidence>
<keyword evidence="5" id="KW-0533">Nickel</keyword>
<comment type="catalytic activity">
    <reaction evidence="15">
        <text>Ni(2+)(out) + ATP + H2O = Ni(2+)(in) + ADP + phosphate + H(+)</text>
        <dbReference type="Rhea" id="RHEA:15557"/>
        <dbReference type="ChEBI" id="CHEBI:15377"/>
        <dbReference type="ChEBI" id="CHEBI:15378"/>
        <dbReference type="ChEBI" id="CHEBI:30616"/>
        <dbReference type="ChEBI" id="CHEBI:43474"/>
        <dbReference type="ChEBI" id="CHEBI:49786"/>
        <dbReference type="ChEBI" id="CHEBI:456216"/>
        <dbReference type="EC" id="7.2.2.11"/>
    </reaction>
    <physiologicalReaction direction="left-to-right" evidence="15">
        <dbReference type="Rhea" id="RHEA:15558"/>
    </physiologicalReaction>
</comment>
<evidence type="ECO:0000256" key="1">
    <source>
        <dbReference type="ARBA" id="ARBA00004202"/>
    </source>
</evidence>
<comment type="similarity">
    <text evidence="2">Belongs to the ABC transporter superfamily.</text>
</comment>
<keyword evidence="10" id="KW-0921">Nickel transport</keyword>
<dbReference type="Proteomes" id="UP001597079">
    <property type="component" value="Unassembled WGS sequence"/>
</dbReference>
<protein>
    <recommendedName>
        <fullName evidence="14">Nickel import system ATP-binding protein NikD</fullName>
        <ecNumber evidence="13">7.2.2.11</ecNumber>
    </recommendedName>
</protein>
<dbReference type="Gene3D" id="3.40.50.300">
    <property type="entry name" value="P-loop containing nucleotide triphosphate hydrolases"/>
    <property type="match status" value="1"/>
</dbReference>
<evidence type="ECO:0000256" key="12">
    <source>
        <dbReference type="ARBA" id="ARBA00038669"/>
    </source>
</evidence>
<keyword evidence="6" id="KW-0547">Nucleotide-binding</keyword>
<evidence type="ECO:0000256" key="3">
    <source>
        <dbReference type="ARBA" id="ARBA00022448"/>
    </source>
</evidence>
<accession>A0ABW4JMA1</accession>
<dbReference type="InterPro" id="IPR003593">
    <property type="entry name" value="AAA+_ATPase"/>
</dbReference>
<dbReference type="PROSITE" id="PS50893">
    <property type="entry name" value="ABC_TRANSPORTER_2"/>
    <property type="match status" value="1"/>
</dbReference>
<evidence type="ECO:0000313" key="18">
    <source>
        <dbReference type="Proteomes" id="UP001597079"/>
    </source>
</evidence>
<keyword evidence="7 17" id="KW-0067">ATP-binding</keyword>
<dbReference type="InterPro" id="IPR003439">
    <property type="entry name" value="ABC_transporter-like_ATP-bd"/>
</dbReference>
<dbReference type="InterPro" id="IPR013563">
    <property type="entry name" value="Oligopep_ABC_C"/>
</dbReference>
<name>A0ABW4JMA1_9BACL</name>
<evidence type="ECO:0000256" key="7">
    <source>
        <dbReference type="ARBA" id="ARBA00022840"/>
    </source>
</evidence>
<evidence type="ECO:0000256" key="10">
    <source>
        <dbReference type="ARBA" id="ARBA00023112"/>
    </source>
</evidence>
<dbReference type="CDD" id="cd03257">
    <property type="entry name" value="ABC_NikE_OppD_transporters"/>
    <property type="match status" value="1"/>
</dbReference>
<dbReference type="InterPro" id="IPR050388">
    <property type="entry name" value="ABC_Ni/Peptide_Import"/>
</dbReference>
<dbReference type="PANTHER" id="PTHR43297">
    <property type="entry name" value="OLIGOPEPTIDE TRANSPORT ATP-BINDING PROTEIN APPD"/>
    <property type="match status" value="1"/>
</dbReference>
<dbReference type="EC" id="7.2.2.11" evidence="13"/>
<dbReference type="PANTHER" id="PTHR43297:SF13">
    <property type="entry name" value="NICKEL ABC TRANSPORTER, ATP-BINDING PROTEIN"/>
    <property type="match status" value="1"/>
</dbReference>
<dbReference type="Pfam" id="PF00005">
    <property type="entry name" value="ABC_tran"/>
    <property type="match status" value="1"/>
</dbReference>
<dbReference type="GO" id="GO:0005524">
    <property type="term" value="F:ATP binding"/>
    <property type="evidence" value="ECO:0007669"/>
    <property type="project" value="UniProtKB-KW"/>
</dbReference>
<dbReference type="InterPro" id="IPR027417">
    <property type="entry name" value="P-loop_NTPase"/>
</dbReference>
<evidence type="ECO:0000256" key="9">
    <source>
        <dbReference type="ARBA" id="ARBA00023065"/>
    </source>
</evidence>
<dbReference type="SMART" id="SM00382">
    <property type="entry name" value="AAA"/>
    <property type="match status" value="1"/>
</dbReference>
<dbReference type="EMBL" id="JBHUCX010000089">
    <property type="protein sequence ID" value="MFD1677209.1"/>
    <property type="molecule type" value="Genomic_DNA"/>
</dbReference>
<evidence type="ECO:0000256" key="11">
    <source>
        <dbReference type="ARBA" id="ARBA00023136"/>
    </source>
</evidence>
<evidence type="ECO:0000256" key="13">
    <source>
        <dbReference type="ARBA" id="ARBA00039098"/>
    </source>
</evidence>
<evidence type="ECO:0000256" key="8">
    <source>
        <dbReference type="ARBA" id="ARBA00022967"/>
    </source>
</evidence>
<keyword evidence="8" id="KW-1278">Translocase</keyword>
<evidence type="ECO:0000256" key="15">
    <source>
        <dbReference type="ARBA" id="ARBA00048610"/>
    </source>
</evidence>